<dbReference type="AlphaFoldDB" id="A0A225VAV1"/>
<dbReference type="PANTHER" id="PTHR39200:SF1">
    <property type="entry name" value="AUTO-TRANSPORTER ADHESIN HEAD GIN DOMAIN-CONTAINING PROTEIN-RELATED"/>
    <property type="match status" value="1"/>
</dbReference>
<evidence type="ECO:0000313" key="4">
    <source>
        <dbReference type="Proteomes" id="UP000198211"/>
    </source>
</evidence>
<feature type="region of interest" description="Disordered" evidence="1">
    <location>
        <begin position="294"/>
        <end position="331"/>
    </location>
</feature>
<sequence>MQVYTSLALFLAALSTPRTNAYFSAKPGSTQTASSPSDNAKYTKQWTLQQNTKNDAINAIGLDLAGTVFVSHVDGLPTGVLGYVNVTGDSQAIVNTITVRNDNAKLNNHKHGVLNVTTATAPNEGYLLTEVFLSESSLISVVETHRSAQVVIEKGTIITDNKGSDLVVEASGSSAVYVSDASAELNVADLVMEASGNANIYLQVASVTTKEVTLESRDSAAISVLTSSLEMAGDAVLETQGSGTICTSAKQVTVAGDYVGESASGISMPNASDKHDATGTLACDTVTLPARKPASVAGGATSSASGLPTSTVKENSASLSDGNSDEEHSESTSSAAGLCALEVGSVITFVFTVIGLL</sequence>
<feature type="signal peptide" evidence="2">
    <location>
        <begin position="1"/>
        <end position="21"/>
    </location>
</feature>
<feature type="chain" id="PRO_5012488670" description="Auto-transporter adhesin head GIN domain-containing protein" evidence="2">
    <location>
        <begin position="22"/>
        <end position="357"/>
    </location>
</feature>
<dbReference type="OrthoDB" id="126452at2759"/>
<gene>
    <name evidence="3" type="ORF">PHMEG_00025959</name>
</gene>
<evidence type="ECO:0000313" key="3">
    <source>
        <dbReference type="EMBL" id="OWZ02472.1"/>
    </source>
</evidence>
<keyword evidence="2" id="KW-0732">Signal</keyword>
<evidence type="ECO:0000256" key="1">
    <source>
        <dbReference type="SAM" id="MobiDB-lite"/>
    </source>
</evidence>
<protein>
    <recommendedName>
        <fullName evidence="5">Auto-transporter adhesin head GIN domain-containing protein</fullName>
    </recommendedName>
</protein>
<reference evidence="4" key="1">
    <citation type="submission" date="2017-03" db="EMBL/GenBank/DDBJ databases">
        <title>Phytopthora megakarya and P. palmivora, two closely related causual agents of cacao black pod achieved similar genome size and gene model numbers by different mechanisms.</title>
        <authorList>
            <person name="Ali S."/>
            <person name="Shao J."/>
            <person name="Larry D.J."/>
            <person name="Kronmiller B."/>
            <person name="Shen D."/>
            <person name="Strem M.D."/>
            <person name="Melnick R.L."/>
            <person name="Guiltinan M.J."/>
            <person name="Tyler B.M."/>
            <person name="Meinhardt L.W."/>
            <person name="Bailey B.A."/>
        </authorList>
    </citation>
    <scope>NUCLEOTIDE SEQUENCE [LARGE SCALE GENOMIC DNA]</scope>
    <source>
        <strain evidence="4">zdho120</strain>
    </source>
</reference>
<comment type="caution">
    <text evidence="3">The sequence shown here is derived from an EMBL/GenBank/DDBJ whole genome shotgun (WGS) entry which is preliminary data.</text>
</comment>
<dbReference type="EMBL" id="NBNE01006147">
    <property type="protein sequence ID" value="OWZ02472.1"/>
    <property type="molecule type" value="Genomic_DNA"/>
</dbReference>
<feature type="compositionally biased region" description="Polar residues" evidence="1">
    <location>
        <begin position="312"/>
        <end position="322"/>
    </location>
</feature>
<accession>A0A225VAV1</accession>
<organism evidence="3 4">
    <name type="scientific">Phytophthora megakarya</name>
    <dbReference type="NCBI Taxonomy" id="4795"/>
    <lineage>
        <taxon>Eukaryota</taxon>
        <taxon>Sar</taxon>
        <taxon>Stramenopiles</taxon>
        <taxon>Oomycota</taxon>
        <taxon>Peronosporomycetes</taxon>
        <taxon>Peronosporales</taxon>
        <taxon>Peronosporaceae</taxon>
        <taxon>Phytophthora</taxon>
    </lineage>
</organism>
<evidence type="ECO:0008006" key="5">
    <source>
        <dbReference type="Google" id="ProtNLM"/>
    </source>
</evidence>
<evidence type="ECO:0000256" key="2">
    <source>
        <dbReference type="SAM" id="SignalP"/>
    </source>
</evidence>
<keyword evidence="4" id="KW-1185">Reference proteome</keyword>
<name>A0A225VAV1_9STRA</name>
<dbReference type="Proteomes" id="UP000198211">
    <property type="component" value="Unassembled WGS sequence"/>
</dbReference>
<proteinExistence type="predicted"/>
<feature type="compositionally biased region" description="Low complexity" evidence="1">
    <location>
        <begin position="294"/>
        <end position="311"/>
    </location>
</feature>
<dbReference type="PANTHER" id="PTHR39200">
    <property type="entry name" value="HYPOTHETICAL EXPORTED PROTEIN"/>
    <property type="match status" value="1"/>
</dbReference>